<sequence>MLKYLVAEWVFKFSAGSRTTFYEGLQVLVENGISVNDSLKELYDVWSIQGRKPDKPLALVANDLMTQLTSGEPLSKALSRWVPYEEASLFAAGEQSSRLSGAIEEIIRTIKSKQQIVGAVFGAVAYPSFLMVPMVFLLWMISHELVPSMARFENPENWQGAGWLLYQVSNFVTGYGLFALLSLIVAIVLLVYSLPRWTGRARAYADRMPFFAMYRMVHGSTFLLNLAVLMRANIAPYQALEMLAEYASPWLKERIKATQYGIRMGSNIGVAFDDAGYNFPDKKAIQFVRILASRDGFDKALNNYAQRWLLEGIKRLQLSARISFILSILFIGSLMGLVVMGTQDMQGSIDNSTQQTRR</sequence>
<comment type="caution">
    <text evidence="9">The sequence shown here is derived from an EMBL/GenBank/DDBJ whole genome shotgun (WGS) entry which is preliminary data.</text>
</comment>
<keyword evidence="4 7" id="KW-0812">Transmembrane</keyword>
<dbReference type="PANTHER" id="PTHR30012:SF0">
    <property type="entry name" value="TYPE II SECRETION SYSTEM PROTEIN F-RELATED"/>
    <property type="match status" value="1"/>
</dbReference>
<gene>
    <name evidence="9" type="ORF">H4C75_25605</name>
</gene>
<evidence type="ECO:0000259" key="8">
    <source>
        <dbReference type="Pfam" id="PF00482"/>
    </source>
</evidence>
<reference evidence="9 10" key="1">
    <citation type="submission" date="2020-07" db="EMBL/GenBank/DDBJ databases">
        <title>Diversity of carbapenemase encoding genes among Pseudomonas putida group clinical isolates in a tertiary Brazilian hospital.</title>
        <authorList>
            <person name="Alberto-Lei F."/>
            <person name="Nodari C.S."/>
            <person name="Streling A.P."/>
            <person name="Paulino J.T."/>
            <person name="Bessa-Neto F.O."/>
            <person name="Cayo R."/>
            <person name="Gales A.C."/>
        </authorList>
    </citation>
    <scope>NUCLEOTIDE SEQUENCE [LARGE SCALE GENOMIC DNA]</scope>
    <source>
        <strain evidence="9 10">14802</strain>
    </source>
</reference>
<feature type="transmembrane region" description="Helical" evidence="7">
    <location>
        <begin position="318"/>
        <end position="339"/>
    </location>
</feature>
<dbReference type="AlphaFoldDB" id="A0A7W2JZS2"/>
<keyword evidence="3" id="KW-1003">Cell membrane</keyword>
<comment type="subcellular location">
    <subcellularLocation>
        <location evidence="1">Cell membrane</location>
        <topology evidence="1">Multi-pass membrane protein</topology>
    </subcellularLocation>
</comment>
<evidence type="ECO:0000256" key="4">
    <source>
        <dbReference type="ARBA" id="ARBA00022692"/>
    </source>
</evidence>
<proteinExistence type="inferred from homology"/>
<evidence type="ECO:0000256" key="2">
    <source>
        <dbReference type="ARBA" id="ARBA00005745"/>
    </source>
</evidence>
<protein>
    <submittedName>
        <fullName evidence="9">Type II secretion system F family protein</fullName>
    </submittedName>
</protein>
<evidence type="ECO:0000256" key="6">
    <source>
        <dbReference type="ARBA" id="ARBA00023136"/>
    </source>
</evidence>
<dbReference type="Gene3D" id="1.20.81.30">
    <property type="entry name" value="Type II secretion system (T2SS), domain F"/>
    <property type="match status" value="2"/>
</dbReference>
<accession>A0A7W2JZS2</accession>
<dbReference type="InterPro" id="IPR018076">
    <property type="entry name" value="T2SS_GspF_dom"/>
</dbReference>
<dbReference type="GO" id="GO:0005886">
    <property type="term" value="C:plasma membrane"/>
    <property type="evidence" value="ECO:0007669"/>
    <property type="project" value="UniProtKB-SubCell"/>
</dbReference>
<dbReference type="RefSeq" id="WP_182324905.1">
    <property type="nucleotide sequence ID" value="NZ_JACGDE010000025.1"/>
</dbReference>
<keyword evidence="5 7" id="KW-1133">Transmembrane helix</keyword>
<evidence type="ECO:0000256" key="5">
    <source>
        <dbReference type="ARBA" id="ARBA00022989"/>
    </source>
</evidence>
<evidence type="ECO:0000256" key="3">
    <source>
        <dbReference type="ARBA" id="ARBA00022475"/>
    </source>
</evidence>
<comment type="similarity">
    <text evidence="2">Belongs to the GSP F family.</text>
</comment>
<dbReference type="PANTHER" id="PTHR30012">
    <property type="entry name" value="GENERAL SECRETION PATHWAY PROTEIN"/>
    <property type="match status" value="1"/>
</dbReference>
<feature type="domain" description="Type II secretion system protein GspF" evidence="8">
    <location>
        <begin position="222"/>
        <end position="341"/>
    </location>
</feature>
<evidence type="ECO:0000313" key="9">
    <source>
        <dbReference type="EMBL" id="MBA6068116.1"/>
    </source>
</evidence>
<keyword evidence="6 7" id="KW-0472">Membrane</keyword>
<evidence type="ECO:0000256" key="7">
    <source>
        <dbReference type="SAM" id="Phobius"/>
    </source>
</evidence>
<dbReference type="Proteomes" id="UP000541770">
    <property type="component" value="Unassembled WGS sequence"/>
</dbReference>
<feature type="domain" description="Type II secretion system protein GspF" evidence="8">
    <location>
        <begin position="25"/>
        <end position="142"/>
    </location>
</feature>
<name>A0A7W2JZS2_9PSED</name>
<evidence type="ECO:0000256" key="1">
    <source>
        <dbReference type="ARBA" id="ARBA00004651"/>
    </source>
</evidence>
<dbReference type="InterPro" id="IPR042094">
    <property type="entry name" value="T2SS_GspF_sf"/>
</dbReference>
<dbReference type="Pfam" id="PF00482">
    <property type="entry name" value="T2SSF"/>
    <property type="match status" value="2"/>
</dbReference>
<feature type="transmembrane region" description="Helical" evidence="7">
    <location>
        <begin position="172"/>
        <end position="192"/>
    </location>
</feature>
<dbReference type="InterPro" id="IPR003004">
    <property type="entry name" value="GspF/PilC"/>
</dbReference>
<feature type="transmembrane region" description="Helical" evidence="7">
    <location>
        <begin position="116"/>
        <end position="141"/>
    </location>
</feature>
<evidence type="ECO:0000313" key="10">
    <source>
        <dbReference type="Proteomes" id="UP000541770"/>
    </source>
</evidence>
<dbReference type="EMBL" id="JACGDE010000025">
    <property type="protein sequence ID" value="MBA6068116.1"/>
    <property type="molecule type" value="Genomic_DNA"/>
</dbReference>
<organism evidence="9 10">
    <name type="scientific">Pseudomonas mosselii</name>
    <dbReference type="NCBI Taxonomy" id="78327"/>
    <lineage>
        <taxon>Bacteria</taxon>
        <taxon>Pseudomonadati</taxon>
        <taxon>Pseudomonadota</taxon>
        <taxon>Gammaproteobacteria</taxon>
        <taxon>Pseudomonadales</taxon>
        <taxon>Pseudomonadaceae</taxon>
        <taxon>Pseudomonas</taxon>
    </lineage>
</organism>